<organism evidence="2 3">
    <name type="scientific">Tetrapisispora phaffii (strain ATCC 24235 / CBS 4417 / NBRC 1672 / NRRL Y-8282 / UCD 70-5)</name>
    <name type="common">Yeast</name>
    <name type="synonym">Fabospora phaffii</name>
    <dbReference type="NCBI Taxonomy" id="1071381"/>
    <lineage>
        <taxon>Eukaryota</taxon>
        <taxon>Fungi</taxon>
        <taxon>Dikarya</taxon>
        <taxon>Ascomycota</taxon>
        <taxon>Saccharomycotina</taxon>
        <taxon>Saccharomycetes</taxon>
        <taxon>Saccharomycetales</taxon>
        <taxon>Saccharomycetaceae</taxon>
        <taxon>Tetrapisispora</taxon>
    </lineage>
</organism>
<sequence length="381" mass="44894">MAIKKKAENDFKFLNYYSHNPTSIPPFALESNFLRGNELESGYVKIISSRCKDNVNASNPQYYEDPEIANKFSTLDSEWGGEERLKNIFNIPDIEKMSFENFEDKKKWRQYISEIKELYHIKPKKAYTSTFTCQNYSNSSIICKEWIRDEINKEKEHWIGFKNQQLKQYKPIIKNFILNNIFFRLFLRLIIIGLCVAVVTVSSNIIANSRAERVFLEDKPFFNNYTIDLMINFSDLIFNVFSNSLAIIYNLYIGYDEFAGKPIGLNNPTSHAVFLMLDLFFIIVENVNLSLSMNYIINTRHSFNKKDNQLNENFKSIDITIQLLIKTFCQQEQLLILLTFLLELIWTFTFCIGIIKILDKTNSNTSYNRNRPNSKQFRIRH</sequence>
<dbReference type="EMBL" id="HE612856">
    <property type="protein sequence ID" value="CCE61398.1"/>
    <property type="molecule type" value="Genomic_DNA"/>
</dbReference>
<dbReference type="AlphaFoldDB" id="G8BNC0"/>
<dbReference type="GO" id="GO:0071944">
    <property type="term" value="C:cell periphery"/>
    <property type="evidence" value="ECO:0007669"/>
    <property type="project" value="TreeGrafter"/>
</dbReference>
<dbReference type="PANTHER" id="PTHR36819">
    <property type="entry name" value="REGULATOR OF PHOSPHOLIPASE D SRF1"/>
    <property type="match status" value="1"/>
</dbReference>
<keyword evidence="3" id="KW-1185">Reference proteome</keyword>
<keyword evidence="1" id="KW-0472">Membrane</keyword>
<dbReference type="RefSeq" id="XP_003683832.1">
    <property type="nucleotide sequence ID" value="XM_003683784.1"/>
</dbReference>
<name>G8BNC0_TETPH</name>
<feature type="transmembrane region" description="Helical" evidence="1">
    <location>
        <begin position="185"/>
        <end position="208"/>
    </location>
</feature>
<dbReference type="KEGG" id="tpf:TPHA_0A03210"/>
<accession>G8BNC0</accession>
<keyword evidence="1" id="KW-0812">Transmembrane</keyword>
<evidence type="ECO:0000256" key="1">
    <source>
        <dbReference type="SAM" id="Phobius"/>
    </source>
</evidence>
<evidence type="ECO:0000313" key="3">
    <source>
        <dbReference type="Proteomes" id="UP000005666"/>
    </source>
</evidence>
<feature type="transmembrane region" description="Helical" evidence="1">
    <location>
        <begin position="272"/>
        <end position="297"/>
    </location>
</feature>
<proteinExistence type="predicted"/>
<dbReference type="Proteomes" id="UP000005666">
    <property type="component" value="Chromosome 1"/>
</dbReference>
<feature type="transmembrane region" description="Helical" evidence="1">
    <location>
        <begin position="334"/>
        <end position="358"/>
    </location>
</feature>
<dbReference type="eggNOG" id="ENOG502QPXG">
    <property type="taxonomic scope" value="Eukaryota"/>
</dbReference>
<dbReference type="HOGENOM" id="CLU_027163_1_1_1"/>
<dbReference type="OrthoDB" id="2589563at2759"/>
<dbReference type="GO" id="GO:0000324">
    <property type="term" value="C:fungal-type vacuole"/>
    <property type="evidence" value="ECO:0007669"/>
    <property type="project" value="TreeGrafter"/>
</dbReference>
<dbReference type="PANTHER" id="PTHR36819:SF1">
    <property type="entry name" value="REGULATOR OF PHOSPHOLIPASE D SRF1"/>
    <property type="match status" value="1"/>
</dbReference>
<gene>
    <name evidence="2" type="primary">TPHA0A03210</name>
    <name evidence="2" type="ordered locus">TPHA_0A03210</name>
</gene>
<feature type="transmembrane region" description="Helical" evidence="1">
    <location>
        <begin position="229"/>
        <end position="252"/>
    </location>
</feature>
<dbReference type="GeneID" id="11532515"/>
<reference evidence="2 3" key="1">
    <citation type="journal article" date="2011" name="Proc. Natl. Acad. Sci. U.S.A.">
        <title>Evolutionary erosion of yeast sex chromosomes by mating-type switching accidents.</title>
        <authorList>
            <person name="Gordon J.L."/>
            <person name="Armisen D."/>
            <person name="Proux-Wera E."/>
            <person name="Oheigeartaigh S.S."/>
            <person name="Byrne K.P."/>
            <person name="Wolfe K.H."/>
        </authorList>
    </citation>
    <scope>NUCLEOTIDE SEQUENCE [LARGE SCALE GENOMIC DNA]</scope>
    <source>
        <strain evidence="3">ATCC 24235 / CBS 4417 / NBRC 1672 / NRRL Y-8282 / UCD 70-5</strain>
    </source>
</reference>
<dbReference type="InterPro" id="IPR037737">
    <property type="entry name" value="Srf1"/>
</dbReference>
<evidence type="ECO:0000313" key="2">
    <source>
        <dbReference type="EMBL" id="CCE61398.1"/>
    </source>
</evidence>
<keyword evidence="1" id="KW-1133">Transmembrane helix</keyword>
<protein>
    <submittedName>
        <fullName evidence="2">Uncharacterized protein</fullName>
    </submittedName>
</protein>